<sequence length="148" mass="16998">MISKFGIEVFVAEWQLSPGENISNKVLRNIDKADCMVVLLTAHGIRSNWVQQEVGYALRKKKWREGKYVIIPLIEKGIDKNSLGALEGLEYIEYDPYNPHLSLNKLSIFIKALKLKKNYEEKTLWVVGGIAAFLMLLAYAEEKNEHFL</sequence>
<dbReference type="InterPro" id="IPR000157">
    <property type="entry name" value="TIR_dom"/>
</dbReference>
<feature type="domain" description="TIR" evidence="2">
    <location>
        <begin position="1"/>
        <end position="117"/>
    </location>
</feature>
<evidence type="ECO:0000313" key="4">
    <source>
        <dbReference type="Proteomes" id="UP000178943"/>
    </source>
</evidence>
<gene>
    <name evidence="3" type="ORF">A2Y62_16705</name>
</gene>
<dbReference type="Pfam" id="PF13676">
    <property type="entry name" value="TIR_2"/>
    <property type="match status" value="1"/>
</dbReference>
<keyword evidence="1" id="KW-0472">Membrane</keyword>
<comment type="caution">
    <text evidence="3">The sequence shown here is derived from an EMBL/GenBank/DDBJ whole genome shotgun (WGS) entry which is preliminary data.</text>
</comment>
<dbReference type="Gene3D" id="3.40.50.10140">
    <property type="entry name" value="Toll/interleukin-1 receptor homology (TIR) domain"/>
    <property type="match status" value="1"/>
</dbReference>
<reference evidence="3 4" key="1">
    <citation type="journal article" date="2016" name="Nat. Commun.">
        <title>Thousands of microbial genomes shed light on interconnected biogeochemical processes in an aquifer system.</title>
        <authorList>
            <person name="Anantharaman K."/>
            <person name="Brown C.T."/>
            <person name="Hug L.A."/>
            <person name="Sharon I."/>
            <person name="Castelle C.J."/>
            <person name="Probst A.J."/>
            <person name="Thomas B.C."/>
            <person name="Singh A."/>
            <person name="Wilkins M.J."/>
            <person name="Karaoz U."/>
            <person name="Brodie E.L."/>
            <person name="Williams K.H."/>
            <person name="Hubbard S.S."/>
            <person name="Banfield J.F."/>
        </authorList>
    </citation>
    <scope>NUCLEOTIDE SEQUENCE [LARGE SCALE GENOMIC DNA]</scope>
</reference>
<dbReference type="InterPro" id="IPR035897">
    <property type="entry name" value="Toll_tir_struct_dom_sf"/>
</dbReference>
<protein>
    <recommendedName>
        <fullName evidence="2">TIR domain-containing protein</fullName>
    </recommendedName>
</protein>
<dbReference type="AlphaFoldDB" id="A0A1F5V5A8"/>
<dbReference type="Proteomes" id="UP000178943">
    <property type="component" value="Unassembled WGS sequence"/>
</dbReference>
<dbReference type="PROSITE" id="PS50104">
    <property type="entry name" value="TIR"/>
    <property type="match status" value="1"/>
</dbReference>
<proteinExistence type="predicted"/>
<evidence type="ECO:0000256" key="1">
    <source>
        <dbReference type="SAM" id="Phobius"/>
    </source>
</evidence>
<dbReference type="GO" id="GO:0007165">
    <property type="term" value="P:signal transduction"/>
    <property type="evidence" value="ECO:0007669"/>
    <property type="project" value="InterPro"/>
</dbReference>
<name>A0A1F5V5A8_9BACT</name>
<accession>A0A1F5V5A8</accession>
<dbReference type="EMBL" id="MFGW01000243">
    <property type="protein sequence ID" value="OGF58613.1"/>
    <property type="molecule type" value="Genomic_DNA"/>
</dbReference>
<dbReference type="SUPFAM" id="SSF52200">
    <property type="entry name" value="Toll/Interleukin receptor TIR domain"/>
    <property type="match status" value="1"/>
</dbReference>
<feature type="transmembrane region" description="Helical" evidence="1">
    <location>
        <begin position="123"/>
        <end position="140"/>
    </location>
</feature>
<evidence type="ECO:0000313" key="3">
    <source>
        <dbReference type="EMBL" id="OGF58613.1"/>
    </source>
</evidence>
<evidence type="ECO:0000259" key="2">
    <source>
        <dbReference type="PROSITE" id="PS50104"/>
    </source>
</evidence>
<organism evidence="3 4">
    <name type="scientific">Candidatus Fischerbacteria bacterium RBG_13_37_8</name>
    <dbReference type="NCBI Taxonomy" id="1817863"/>
    <lineage>
        <taxon>Bacteria</taxon>
        <taxon>Candidatus Fischeribacteriota</taxon>
    </lineage>
</organism>
<keyword evidence="1" id="KW-1133">Transmembrane helix</keyword>
<keyword evidence="1" id="KW-0812">Transmembrane</keyword>